<reference evidence="2" key="1">
    <citation type="submission" date="2016-11" db="UniProtKB">
        <authorList>
            <consortium name="WormBaseParasite"/>
        </authorList>
    </citation>
    <scope>IDENTIFICATION</scope>
    <source>
        <strain evidence="2">KR3021</strain>
    </source>
</reference>
<sequence length="638" mass="70783">MGAQSEASLASRNSNGGGRIRGASADDILNSSRPSRGSKSAYISESIKNKKFWWRIIRPWKWKKSKKARSGSIVKVQTRSSSAGDRPIVISTDRLVQPKSLPVTGQTVSCTALPAYSPRSVETDCRVGVKSGSLLHSRASEASIAATKSFLASSTDLNESPDKNSLTLKPAGPFPEGRYLGKTVSHSKLQNLVPKSDLNVTVTSLQLGTQRAYNGSLFTNSTLETEFPVNFPSISVDNFASIPLTPRRSEVKTVGGTGVPLDTCSPDSTFSNFTQKLQNSLDLGNKENCGETVTRNSFLTEPPNTMNPVLSTARLAFSEESHPTLKGSPQGKSTVFEEVVASVPNLQAQPSKSAIKKPGDSSNKVILAKRASSRRKESQRRAQRAAIQSRKKVIELQTSPRNEDDLPARLTDDSDSEPDIQYRDDYEGTSSNRLQDRDRITGMSGRSTNPLIASKLVGTPSMRIATSTSDTSDDESSHLNGLADRVLRKDTVARRLDTVQIPNQSMGERMKLMHKASIRLERKLSERPLAEELEQRNILKAKGQETLNKLNMDEAKKMLLRKLSFRPTVEELKYKQIIKFNDYVEVMEAEMYDRKSGKPWTKMTPTEKAIIRKELNDYKLTEMVVHEDSRVYTRFHRP</sequence>
<name>A0AC35TGC7_9BILA</name>
<evidence type="ECO:0000313" key="1">
    <source>
        <dbReference type="Proteomes" id="UP000095286"/>
    </source>
</evidence>
<protein>
    <submittedName>
        <fullName evidence="2">Phosphatase and actin regulator</fullName>
    </submittedName>
</protein>
<organism evidence="1 2">
    <name type="scientific">Rhabditophanes sp. KR3021</name>
    <dbReference type="NCBI Taxonomy" id="114890"/>
    <lineage>
        <taxon>Eukaryota</taxon>
        <taxon>Metazoa</taxon>
        <taxon>Ecdysozoa</taxon>
        <taxon>Nematoda</taxon>
        <taxon>Chromadorea</taxon>
        <taxon>Rhabditida</taxon>
        <taxon>Tylenchina</taxon>
        <taxon>Panagrolaimomorpha</taxon>
        <taxon>Strongyloidoidea</taxon>
        <taxon>Alloionematidae</taxon>
        <taxon>Rhabditophanes</taxon>
    </lineage>
</organism>
<accession>A0AC35TGC7</accession>
<dbReference type="Proteomes" id="UP000095286">
    <property type="component" value="Unplaced"/>
</dbReference>
<proteinExistence type="predicted"/>
<dbReference type="WBParaSite" id="RSKR_0000029500.1">
    <property type="protein sequence ID" value="RSKR_0000029500.1"/>
    <property type="gene ID" value="RSKR_0000029500"/>
</dbReference>
<evidence type="ECO:0000313" key="2">
    <source>
        <dbReference type="WBParaSite" id="RSKR_0000029500.1"/>
    </source>
</evidence>